<keyword evidence="2" id="KW-1185">Reference proteome</keyword>
<reference evidence="2" key="1">
    <citation type="submission" date="2013-09" db="EMBL/GenBank/DDBJ databases">
        <title>Corchorus olitorius genome sequencing.</title>
        <authorList>
            <person name="Alam M."/>
            <person name="Haque M.S."/>
            <person name="Islam M.S."/>
            <person name="Emdad E.M."/>
            <person name="Islam M.M."/>
            <person name="Ahmed B."/>
            <person name="Halim A."/>
            <person name="Hossen Q.M.M."/>
            <person name="Hossain M.Z."/>
            <person name="Ahmed R."/>
            <person name="Khan M.M."/>
            <person name="Islam R."/>
            <person name="Rashid M.M."/>
            <person name="Khan S.A."/>
            <person name="Rahman M.S."/>
            <person name="Alam M."/>
            <person name="Yahiya A.S."/>
            <person name="Khan M.S."/>
            <person name="Azam M.S."/>
            <person name="Haque T."/>
            <person name="Lashkar M.Z.H."/>
            <person name="Akhand A.I."/>
            <person name="Morshed G."/>
            <person name="Roy S."/>
            <person name="Uddin K.S."/>
            <person name="Rabeya T."/>
            <person name="Hossain A.S."/>
            <person name="Chowdhury A."/>
            <person name="Snigdha A.R."/>
            <person name="Mortoza M.S."/>
            <person name="Matin S.A."/>
            <person name="Hoque S.M.E."/>
            <person name="Islam M.K."/>
            <person name="Roy D.K."/>
            <person name="Haider R."/>
            <person name="Moosa M.M."/>
            <person name="Elias S.M."/>
            <person name="Hasan A.M."/>
            <person name="Jahan S."/>
            <person name="Shafiuddin M."/>
            <person name="Mahmood N."/>
            <person name="Shommy N.S."/>
        </authorList>
    </citation>
    <scope>NUCLEOTIDE SEQUENCE [LARGE SCALE GENOMIC DNA]</scope>
    <source>
        <strain evidence="2">cv. O-4</strain>
    </source>
</reference>
<organism evidence="1 2">
    <name type="scientific">Corchorus olitorius</name>
    <dbReference type="NCBI Taxonomy" id="93759"/>
    <lineage>
        <taxon>Eukaryota</taxon>
        <taxon>Viridiplantae</taxon>
        <taxon>Streptophyta</taxon>
        <taxon>Embryophyta</taxon>
        <taxon>Tracheophyta</taxon>
        <taxon>Spermatophyta</taxon>
        <taxon>Magnoliopsida</taxon>
        <taxon>eudicotyledons</taxon>
        <taxon>Gunneridae</taxon>
        <taxon>Pentapetalae</taxon>
        <taxon>rosids</taxon>
        <taxon>malvids</taxon>
        <taxon>Malvales</taxon>
        <taxon>Malvaceae</taxon>
        <taxon>Grewioideae</taxon>
        <taxon>Apeibeae</taxon>
        <taxon>Corchorus</taxon>
    </lineage>
</organism>
<gene>
    <name evidence="1" type="ORF">COLO4_31898</name>
</gene>
<comment type="caution">
    <text evidence="1">The sequence shown here is derived from an EMBL/GenBank/DDBJ whole genome shotgun (WGS) entry which is preliminary data.</text>
</comment>
<evidence type="ECO:0000313" key="2">
    <source>
        <dbReference type="Proteomes" id="UP000187203"/>
    </source>
</evidence>
<dbReference type="Proteomes" id="UP000187203">
    <property type="component" value="Unassembled WGS sequence"/>
</dbReference>
<evidence type="ECO:0000313" key="1">
    <source>
        <dbReference type="EMBL" id="OMO64712.1"/>
    </source>
</evidence>
<protein>
    <submittedName>
        <fullName evidence="1">CaiB/BaiF family protein</fullName>
    </submittedName>
</protein>
<sequence length="134" mass="15177">MESISVKKTIQTRVHDNPLRNPISNLSQWNALKAQDYDNNDGDEIVSYRHPKASNPLLKPISNLQGWRALIAEDTESKEFDEEVVASNPLMKPISNLQEWRALIAQETESLTKAKRFTSEELDEKLAVNVSLSS</sequence>
<dbReference type="EMBL" id="AWUE01020882">
    <property type="protein sequence ID" value="OMO64712.1"/>
    <property type="molecule type" value="Genomic_DNA"/>
</dbReference>
<name>A0A1R3H2Y4_9ROSI</name>
<accession>A0A1R3H2Y4</accession>
<proteinExistence type="predicted"/>
<dbReference type="AlphaFoldDB" id="A0A1R3H2Y4"/>
<dbReference type="OrthoDB" id="1000866at2759"/>